<evidence type="ECO:0000313" key="4">
    <source>
        <dbReference type="Proteomes" id="UP000245708"/>
    </source>
</evidence>
<dbReference type="OrthoDB" id="189417at2"/>
<dbReference type="RefSeq" id="WP_109669457.1">
    <property type="nucleotide sequence ID" value="NZ_QGGW01000007.1"/>
</dbReference>
<accession>A0A316GG86</accession>
<dbReference type="SUPFAM" id="SSF53335">
    <property type="entry name" value="S-adenosyl-L-methionine-dependent methyltransferases"/>
    <property type="match status" value="1"/>
</dbReference>
<evidence type="ECO:0000256" key="2">
    <source>
        <dbReference type="ARBA" id="ARBA00022679"/>
    </source>
</evidence>
<name>A0A316GG86_9RHOB</name>
<gene>
    <name evidence="3" type="ORF">C7455_107189</name>
</gene>
<proteinExistence type="predicted"/>
<dbReference type="InterPro" id="IPR029063">
    <property type="entry name" value="SAM-dependent_MTases_sf"/>
</dbReference>
<dbReference type="PANTHER" id="PTHR40048">
    <property type="entry name" value="RHAMNOSYL O-METHYLTRANSFERASE"/>
    <property type="match status" value="1"/>
</dbReference>
<sequence length="256" mass="27876">MTPFEKEVADRLAAAQTDKGLRAAGQAFAEATIPAQYSYNFFWAGRPIIQYPQDMVALQEIVWATRPDLIIETGIAHGGSLILSASLLAMLDYCDAAEAGGVIDPRQPRRKVLGIDIDIRPHNRAAIEAHPMASRIEMIEGSAIAPDIVAQVRARAEGAGRVMVCLDSNHTHDHVLAELEAYAELVTPGCYCIVFDTVVEDLPAEMAGDRPWGPGDNPKTAVHHWLPGNPDFEIDRSMDAKLLVSVAPDGYLRRKG</sequence>
<dbReference type="GO" id="GO:0008610">
    <property type="term" value="P:lipid biosynthetic process"/>
    <property type="evidence" value="ECO:0007669"/>
    <property type="project" value="InterPro"/>
</dbReference>
<dbReference type="EMBL" id="QGGW01000007">
    <property type="protein sequence ID" value="PWK59644.1"/>
    <property type="molecule type" value="Genomic_DNA"/>
</dbReference>
<dbReference type="Pfam" id="PF04989">
    <property type="entry name" value="RMNT_CmcI"/>
    <property type="match status" value="1"/>
</dbReference>
<organism evidence="3 4">
    <name type="scientific">Roseicyclus mahoneyensis</name>
    <dbReference type="NCBI Taxonomy" id="164332"/>
    <lineage>
        <taxon>Bacteria</taxon>
        <taxon>Pseudomonadati</taxon>
        <taxon>Pseudomonadota</taxon>
        <taxon>Alphaproteobacteria</taxon>
        <taxon>Rhodobacterales</taxon>
        <taxon>Roseobacteraceae</taxon>
        <taxon>Roseicyclus</taxon>
    </lineage>
</organism>
<dbReference type="Gene3D" id="3.40.50.150">
    <property type="entry name" value="Vaccinia Virus protein VP39"/>
    <property type="match status" value="1"/>
</dbReference>
<dbReference type="InterPro" id="IPR007072">
    <property type="entry name" value="RNMT_CmcI"/>
</dbReference>
<evidence type="ECO:0000256" key="1">
    <source>
        <dbReference type="ARBA" id="ARBA00022603"/>
    </source>
</evidence>
<dbReference type="AlphaFoldDB" id="A0A316GG86"/>
<dbReference type="GO" id="GO:0008168">
    <property type="term" value="F:methyltransferase activity"/>
    <property type="evidence" value="ECO:0007669"/>
    <property type="project" value="UniProtKB-KW"/>
</dbReference>
<protein>
    <submittedName>
        <fullName evidence="3">Cephalosporin hydroxylase</fullName>
    </submittedName>
</protein>
<dbReference type="GO" id="GO:0005886">
    <property type="term" value="C:plasma membrane"/>
    <property type="evidence" value="ECO:0007669"/>
    <property type="project" value="TreeGrafter"/>
</dbReference>
<dbReference type="GO" id="GO:0071770">
    <property type="term" value="P:DIM/DIP cell wall layer assembly"/>
    <property type="evidence" value="ECO:0007669"/>
    <property type="project" value="TreeGrafter"/>
</dbReference>
<keyword evidence="2" id="KW-0808">Transferase</keyword>
<dbReference type="GO" id="GO:0032259">
    <property type="term" value="P:methylation"/>
    <property type="evidence" value="ECO:0007669"/>
    <property type="project" value="UniProtKB-KW"/>
</dbReference>
<keyword evidence="4" id="KW-1185">Reference proteome</keyword>
<evidence type="ECO:0000313" key="3">
    <source>
        <dbReference type="EMBL" id="PWK59644.1"/>
    </source>
</evidence>
<dbReference type="Proteomes" id="UP000245708">
    <property type="component" value="Unassembled WGS sequence"/>
</dbReference>
<dbReference type="PANTHER" id="PTHR40048:SF1">
    <property type="entry name" value="RHAMNOSYL O-METHYLTRANSFERASE"/>
    <property type="match status" value="1"/>
</dbReference>
<reference evidence="3 4" key="1">
    <citation type="submission" date="2018-05" db="EMBL/GenBank/DDBJ databases">
        <title>Genomic Encyclopedia of Type Strains, Phase IV (KMG-IV): sequencing the most valuable type-strain genomes for metagenomic binning, comparative biology and taxonomic classification.</title>
        <authorList>
            <person name="Goeker M."/>
        </authorList>
    </citation>
    <scope>NUCLEOTIDE SEQUENCE [LARGE SCALE GENOMIC DNA]</scope>
    <source>
        <strain evidence="3 4">DSM 16097</strain>
    </source>
</reference>
<keyword evidence="1" id="KW-0489">Methyltransferase</keyword>
<comment type="caution">
    <text evidence="3">The sequence shown here is derived from an EMBL/GenBank/DDBJ whole genome shotgun (WGS) entry which is preliminary data.</text>
</comment>